<dbReference type="Proteomes" id="UP001295740">
    <property type="component" value="Unassembled WGS sequence"/>
</dbReference>
<dbReference type="GO" id="GO:0006355">
    <property type="term" value="P:regulation of DNA-templated transcription"/>
    <property type="evidence" value="ECO:0007669"/>
    <property type="project" value="InterPro"/>
</dbReference>
<dbReference type="AlphaFoldDB" id="A0AAI8VQW6"/>
<feature type="coiled-coil region" evidence="1">
    <location>
        <begin position="146"/>
        <end position="173"/>
    </location>
</feature>
<evidence type="ECO:0000256" key="1">
    <source>
        <dbReference type="SAM" id="Coils"/>
    </source>
</evidence>
<feature type="region of interest" description="Disordered" evidence="2">
    <location>
        <begin position="590"/>
        <end position="641"/>
    </location>
</feature>
<keyword evidence="1" id="KW-0175">Coiled coil</keyword>
<feature type="compositionally biased region" description="Polar residues" evidence="2">
    <location>
        <begin position="82"/>
        <end position="97"/>
    </location>
</feature>
<feature type="compositionally biased region" description="Basic and acidic residues" evidence="2">
    <location>
        <begin position="106"/>
        <end position="116"/>
    </location>
</feature>
<organism evidence="3 4">
    <name type="scientific">Anthostomella pinea</name>
    <dbReference type="NCBI Taxonomy" id="933095"/>
    <lineage>
        <taxon>Eukaryota</taxon>
        <taxon>Fungi</taxon>
        <taxon>Dikarya</taxon>
        <taxon>Ascomycota</taxon>
        <taxon>Pezizomycotina</taxon>
        <taxon>Sordariomycetes</taxon>
        <taxon>Xylariomycetidae</taxon>
        <taxon>Xylariales</taxon>
        <taxon>Xylariaceae</taxon>
        <taxon>Anthostomella</taxon>
    </lineage>
</organism>
<feature type="compositionally biased region" description="Polar residues" evidence="2">
    <location>
        <begin position="671"/>
        <end position="691"/>
    </location>
</feature>
<gene>
    <name evidence="3" type="ORF">KHLLAP_LOCUS9888</name>
</gene>
<feature type="compositionally biased region" description="Polar residues" evidence="2">
    <location>
        <begin position="404"/>
        <end position="419"/>
    </location>
</feature>
<reference evidence="3" key="1">
    <citation type="submission" date="2023-10" db="EMBL/GenBank/DDBJ databases">
        <authorList>
            <person name="Hackl T."/>
        </authorList>
    </citation>
    <scope>NUCLEOTIDE SEQUENCE</scope>
</reference>
<accession>A0AAI8VQW6</accession>
<feature type="compositionally biased region" description="Acidic residues" evidence="2">
    <location>
        <begin position="862"/>
        <end position="878"/>
    </location>
</feature>
<feature type="region of interest" description="Disordered" evidence="2">
    <location>
        <begin position="1"/>
        <end position="121"/>
    </location>
</feature>
<dbReference type="GO" id="GO:0005634">
    <property type="term" value="C:nucleus"/>
    <property type="evidence" value="ECO:0007669"/>
    <property type="project" value="InterPro"/>
</dbReference>
<dbReference type="EMBL" id="CAUWAG010000012">
    <property type="protein sequence ID" value="CAJ2509420.1"/>
    <property type="molecule type" value="Genomic_DNA"/>
</dbReference>
<comment type="caution">
    <text evidence="3">The sequence shown here is derived from an EMBL/GenBank/DDBJ whole genome shotgun (WGS) entry which is preliminary data.</text>
</comment>
<keyword evidence="4" id="KW-1185">Reference proteome</keyword>
<name>A0AAI8VQW6_9PEZI</name>
<feature type="compositionally biased region" description="Basic and acidic residues" evidence="2">
    <location>
        <begin position="879"/>
        <end position="900"/>
    </location>
</feature>
<feature type="region of interest" description="Disordered" evidence="2">
    <location>
        <begin position="506"/>
        <end position="576"/>
    </location>
</feature>
<feature type="compositionally biased region" description="Low complexity" evidence="2">
    <location>
        <begin position="210"/>
        <end position="229"/>
    </location>
</feature>
<feature type="compositionally biased region" description="Acidic residues" evidence="2">
    <location>
        <begin position="901"/>
        <end position="919"/>
    </location>
</feature>
<feature type="compositionally biased region" description="Polar residues" evidence="2">
    <location>
        <begin position="1"/>
        <end position="12"/>
    </location>
</feature>
<protein>
    <submittedName>
        <fullName evidence="3">Uu.00g144460.m01.CDS01</fullName>
    </submittedName>
</protein>
<proteinExistence type="predicted"/>
<evidence type="ECO:0000313" key="3">
    <source>
        <dbReference type="EMBL" id="CAJ2509420.1"/>
    </source>
</evidence>
<feature type="compositionally biased region" description="Basic and acidic residues" evidence="2">
    <location>
        <begin position="420"/>
        <end position="434"/>
    </location>
</feature>
<evidence type="ECO:0000256" key="2">
    <source>
        <dbReference type="SAM" id="MobiDB-lite"/>
    </source>
</evidence>
<dbReference type="GO" id="GO:0005737">
    <property type="term" value="C:cytoplasm"/>
    <property type="evidence" value="ECO:0007669"/>
    <property type="project" value="InterPro"/>
</dbReference>
<feature type="compositionally biased region" description="Polar residues" evidence="2">
    <location>
        <begin position="814"/>
        <end position="831"/>
    </location>
</feature>
<feature type="compositionally biased region" description="Polar residues" evidence="2">
    <location>
        <begin position="254"/>
        <end position="266"/>
    </location>
</feature>
<dbReference type="Pfam" id="PF09421">
    <property type="entry name" value="FRQ"/>
    <property type="match status" value="1"/>
</dbReference>
<dbReference type="InterPro" id="IPR018554">
    <property type="entry name" value="FRQ"/>
</dbReference>
<sequence length="974" mass="106656">MLSSKNTPTGSAPTPPVTYKNPRRTSPENSITLRHHRLAQEAARRFTPPGVPNAHSSLRHSRRMSSGESNETGLSDPKNWFESANGNTNGTYDTSQMDVDPPFFQKETDSSNEDIKYGMPSQTPAYNFVQNRVPALRPGATQSSSAGDYRSVIDDLTVENKRLKDELKKYRQKGPDSLRRDKLFELKVHGLPRNKRRELEAALRDFTTSLPAESSAGASPSGKKGSGKLQNRSASKHASSSSGSNSRPVDSAYASMSNDQGSSSAQLPHGQAKAERQQSKQNIENYLRDIPERLWPRPTIMTENEKKKLVVRRLEHLFTGKMGNIAQKLPPPLATTQHPIARDTQMDITDDNTVPAGEAAREATIRPQANPKANHPLDGLAISKEHSQSHSYGEYDFTSERDSSSGANVSPESDNTSEQRPTRPRDLDPDREQVPSDNMNYIRHLGLDAPEGQARFSKKDVSTDADGWVYLNLLGNLAQLHILNVTPDFIRHAVSEKSTKFQLSPDGRKIRWRGGNEGTRFVRSDSSGGSSERTHSSEDTDGSNDQDQRKKRKTKHWEDDGIAQKPSKFGLGVQDSNSDESFHYKPMFVHHQTSSSDEQPSVADETASSYEAAEESNLGLGLRSRWNQSGVSTGVSQRQPKRRRDGAIIYYSGAPFCTDLSGDSCGLSPEAQPQVNLNDRPQVYRSSSGSSIPFRPLSGSATYGSKMKPDGSDSSELTCDETDDEIEASFPWADNAQRAPLLNLEASGLGGVYPDDHFVLAVSTRRPKRASSECDDSSDDGSSSPRRPRQLERPSHDTIASKTTTDTIAGGLATMTTDSPSSSHVSTTQEPSVEIEYVGAKIRRLPPVPLPPPAFYQASCDSDLDSDDDDAYEDEDSQDLIRRDRAVIEDGPFHDNRDLSGNDEEDEHSEDEHSEDEHSEDEHGYDASGDASPEDGDKFGCGRGLSDLSKMATGSSVATAGGAASGYNSSMEDV</sequence>
<dbReference type="GO" id="GO:0007623">
    <property type="term" value="P:circadian rhythm"/>
    <property type="evidence" value="ECO:0007669"/>
    <property type="project" value="InterPro"/>
</dbReference>
<feature type="region of interest" description="Disordered" evidence="2">
    <location>
        <begin position="764"/>
        <end position="832"/>
    </location>
</feature>
<feature type="compositionally biased region" description="Polar residues" evidence="2">
    <location>
        <begin position="625"/>
        <end position="638"/>
    </location>
</feature>
<evidence type="ECO:0000313" key="4">
    <source>
        <dbReference type="Proteomes" id="UP001295740"/>
    </source>
</evidence>
<feature type="compositionally biased region" description="Polar residues" evidence="2">
    <location>
        <begin position="798"/>
        <end position="807"/>
    </location>
</feature>
<feature type="compositionally biased region" description="Low complexity" evidence="2">
    <location>
        <begin position="952"/>
        <end position="966"/>
    </location>
</feature>
<feature type="region of interest" description="Disordered" evidence="2">
    <location>
        <begin position="668"/>
        <end position="721"/>
    </location>
</feature>
<feature type="region of interest" description="Disordered" evidence="2">
    <location>
        <begin position="386"/>
        <end position="436"/>
    </location>
</feature>
<feature type="region of interest" description="Disordered" evidence="2">
    <location>
        <begin position="210"/>
        <end position="279"/>
    </location>
</feature>
<feature type="compositionally biased region" description="Low complexity" evidence="2">
    <location>
        <begin position="236"/>
        <end position="251"/>
    </location>
</feature>
<feature type="region of interest" description="Disordered" evidence="2">
    <location>
        <begin position="849"/>
        <end position="974"/>
    </location>
</feature>